<sequence>MLLIKTLEYLFYLALFAFMCKYGQAASVQATEATTTDTEPLRKPQKMETPLNECEASTFSWMCLKIELVKIMERLAEQQELSVLPGVSVVRDESATEMKTSELMAEVARSYPSDPNTRLNGYIVAKMENLLKTRFLRFRLLDDKAVVEGRKHKFGKKGGLEALVAAGVMMKGMLMAMGLGAIALMAGKALMAALMALTLSGVLGLKSLAGGGKSTTYEIVAKPIYTSSHSHSVTHEDGHGHTPHFAAAGGGGGGGTASGYGYGGYARSMNLLHPAAASQVQKL</sequence>
<evidence type="ECO:0000256" key="1">
    <source>
        <dbReference type="SAM" id="Phobius"/>
    </source>
</evidence>
<evidence type="ECO:0000256" key="2">
    <source>
        <dbReference type="SAM" id="SignalP"/>
    </source>
</evidence>
<dbReference type="EMBL" id="AP029263">
    <property type="protein sequence ID" value="BFF92984.1"/>
    <property type="molecule type" value="Genomic_DNA"/>
</dbReference>
<keyword evidence="1" id="KW-0472">Membrane</keyword>
<keyword evidence="4" id="KW-1185">Reference proteome</keyword>
<dbReference type="PANTHER" id="PTHR21879:SF9">
    <property type="entry name" value="OSIRIS 16"/>
    <property type="match status" value="1"/>
</dbReference>
<organism evidence="3 4">
    <name type="scientific">Drosophila madeirensis</name>
    <name type="common">Fruit fly</name>
    <dbReference type="NCBI Taxonomy" id="30013"/>
    <lineage>
        <taxon>Eukaryota</taxon>
        <taxon>Metazoa</taxon>
        <taxon>Ecdysozoa</taxon>
        <taxon>Arthropoda</taxon>
        <taxon>Hexapoda</taxon>
        <taxon>Insecta</taxon>
        <taxon>Pterygota</taxon>
        <taxon>Neoptera</taxon>
        <taxon>Endopterygota</taxon>
        <taxon>Diptera</taxon>
        <taxon>Brachycera</taxon>
        <taxon>Muscomorpha</taxon>
        <taxon>Ephydroidea</taxon>
        <taxon>Drosophilidae</taxon>
        <taxon>Drosophila</taxon>
        <taxon>Sophophora</taxon>
    </lineage>
</organism>
<dbReference type="AlphaFoldDB" id="A0AAU9FBH0"/>
<keyword evidence="1" id="KW-1133">Transmembrane helix</keyword>
<feature type="signal peptide" evidence="2">
    <location>
        <begin position="1"/>
        <end position="25"/>
    </location>
</feature>
<dbReference type="Proteomes" id="UP001500889">
    <property type="component" value="Chromosome O"/>
</dbReference>
<evidence type="ECO:0000313" key="3">
    <source>
        <dbReference type="EMBL" id="BFF92984.1"/>
    </source>
</evidence>
<dbReference type="GO" id="GO:0016020">
    <property type="term" value="C:membrane"/>
    <property type="evidence" value="ECO:0007669"/>
    <property type="project" value="TreeGrafter"/>
</dbReference>
<reference evidence="3 4" key="1">
    <citation type="submission" date="2024-02" db="EMBL/GenBank/DDBJ databases">
        <title>A chromosome-level genome assembly of Drosophila madeirensis, a fruit fly species endemic to Madeira island.</title>
        <authorList>
            <person name="Tomihara K."/>
            <person name="Llopart A."/>
            <person name="Yamamoto D."/>
        </authorList>
    </citation>
    <scope>NUCLEOTIDE SEQUENCE [LARGE SCALE GENOMIC DNA]</scope>
    <source>
        <strain evidence="3 4">RF1</strain>
    </source>
</reference>
<dbReference type="InterPro" id="IPR012464">
    <property type="entry name" value="DUF1676"/>
</dbReference>
<proteinExistence type="predicted"/>
<evidence type="ECO:0008006" key="5">
    <source>
        <dbReference type="Google" id="ProtNLM"/>
    </source>
</evidence>
<gene>
    <name evidence="3" type="ORF">DMAD_10922</name>
</gene>
<dbReference type="PANTHER" id="PTHR21879">
    <property type="entry name" value="FI03362P-RELATED-RELATED"/>
    <property type="match status" value="1"/>
</dbReference>
<feature type="chain" id="PRO_5043762227" description="Osiris 16" evidence="2">
    <location>
        <begin position="26"/>
        <end position="283"/>
    </location>
</feature>
<keyword evidence="2" id="KW-0732">Signal</keyword>
<keyword evidence="1" id="KW-0812">Transmembrane</keyword>
<dbReference type="Pfam" id="PF07898">
    <property type="entry name" value="DUF1676"/>
    <property type="match status" value="1"/>
</dbReference>
<protein>
    <recommendedName>
        <fullName evidence="5">Osiris 16</fullName>
    </recommendedName>
</protein>
<name>A0AAU9FBH0_DROMD</name>
<evidence type="ECO:0000313" key="4">
    <source>
        <dbReference type="Proteomes" id="UP001500889"/>
    </source>
</evidence>
<feature type="transmembrane region" description="Helical" evidence="1">
    <location>
        <begin position="189"/>
        <end position="209"/>
    </location>
</feature>
<feature type="transmembrane region" description="Helical" evidence="1">
    <location>
        <begin position="160"/>
        <end position="183"/>
    </location>
</feature>
<accession>A0AAU9FBH0</accession>